<reference evidence="3" key="1">
    <citation type="journal article" date="2021" name="PeerJ">
        <title>Extensive microbial diversity within the chicken gut microbiome revealed by metagenomics and culture.</title>
        <authorList>
            <person name="Gilroy R."/>
            <person name="Ravi A."/>
            <person name="Getino M."/>
            <person name="Pursley I."/>
            <person name="Horton D.L."/>
            <person name="Alikhan N.F."/>
            <person name="Baker D."/>
            <person name="Gharbi K."/>
            <person name="Hall N."/>
            <person name="Watson M."/>
            <person name="Adriaenssens E.M."/>
            <person name="Foster-Nyarko E."/>
            <person name="Jarju S."/>
            <person name="Secka A."/>
            <person name="Antonio M."/>
            <person name="Oren A."/>
            <person name="Chaudhuri R.R."/>
            <person name="La Ragione R."/>
            <person name="Hildebrand F."/>
            <person name="Pallen M.J."/>
        </authorList>
    </citation>
    <scope>NUCLEOTIDE SEQUENCE</scope>
    <source>
        <strain evidence="3">CHK169-2315</strain>
    </source>
</reference>
<dbReference type="NCBIfam" id="NF047420">
    <property type="entry name" value="EF_P_mod_YmfI"/>
    <property type="match status" value="1"/>
</dbReference>
<evidence type="ECO:0000256" key="2">
    <source>
        <dbReference type="ARBA" id="ARBA00023002"/>
    </source>
</evidence>
<dbReference type="AlphaFoldDB" id="A0A9D1PLD2"/>
<protein>
    <submittedName>
        <fullName evidence="3">SDR family oxidoreductase</fullName>
    </submittedName>
</protein>
<evidence type="ECO:0000313" key="4">
    <source>
        <dbReference type="Proteomes" id="UP000823937"/>
    </source>
</evidence>
<evidence type="ECO:0000256" key="1">
    <source>
        <dbReference type="ARBA" id="ARBA00006484"/>
    </source>
</evidence>
<dbReference type="SUPFAM" id="SSF51735">
    <property type="entry name" value="NAD(P)-binding Rossmann-fold domains"/>
    <property type="match status" value="1"/>
</dbReference>
<dbReference type="PRINTS" id="PR00081">
    <property type="entry name" value="GDHRDH"/>
</dbReference>
<comment type="caution">
    <text evidence="3">The sequence shown here is derived from an EMBL/GenBank/DDBJ whole genome shotgun (WGS) entry which is preliminary data.</text>
</comment>
<dbReference type="InterPro" id="IPR002347">
    <property type="entry name" value="SDR_fam"/>
</dbReference>
<keyword evidence="2" id="KW-0560">Oxidoreductase</keyword>
<dbReference type="Gene3D" id="3.40.50.720">
    <property type="entry name" value="NAD(P)-binding Rossmann-like Domain"/>
    <property type="match status" value="1"/>
</dbReference>
<sequence>MMKNVLILGASGDIGRAIAKQLADEGYQLILHYFKNETSMRQLLEYINEERVLQVLQADLTRDEGAKTLCESVLYQVDGIVYVSGTAHIGLFQDTEEDIMDKMLHLHVKSPWYITQHFLHQMIQKQRGKIIFITSIWGNVGASNEVIYSSVKGAQNSFVRALAKEVGPSGISVNAVSPGFIDTKMNTHLEAAEKAQIISHIPLNRAGMTDDVANAVSFLMSDKSNYIQGEVMNISGGWS</sequence>
<dbReference type="PANTHER" id="PTHR42879:SF2">
    <property type="entry name" value="3-OXOACYL-[ACYL-CARRIER-PROTEIN] REDUCTASE FABG"/>
    <property type="match status" value="1"/>
</dbReference>
<dbReference type="Proteomes" id="UP000823937">
    <property type="component" value="Unassembled WGS sequence"/>
</dbReference>
<reference evidence="3" key="2">
    <citation type="submission" date="2021-04" db="EMBL/GenBank/DDBJ databases">
        <authorList>
            <person name="Gilroy R."/>
        </authorList>
    </citation>
    <scope>NUCLEOTIDE SEQUENCE</scope>
    <source>
        <strain evidence="3">CHK169-2315</strain>
    </source>
</reference>
<dbReference type="InterPro" id="IPR050259">
    <property type="entry name" value="SDR"/>
</dbReference>
<dbReference type="Pfam" id="PF13561">
    <property type="entry name" value="adh_short_C2"/>
    <property type="match status" value="1"/>
</dbReference>
<dbReference type="GO" id="GO:0016491">
    <property type="term" value="F:oxidoreductase activity"/>
    <property type="evidence" value="ECO:0007669"/>
    <property type="project" value="UniProtKB-KW"/>
</dbReference>
<dbReference type="FunFam" id="3.40.50.720:FF:000173">
    <property type="entry name" value="3-oxoacyl-[acyl-carrier protein] reductase"/>
    <property type="match status" value="1"/>
</dbReference>
<accession>A0A9D1PLD2</accession>
<dbReference type="InterPro" id="IPR036291">
    <property type="entry name" value="NAD(P)-bd_dom_sf"/>
</dbReference>
<dbReference type="PANTHER" id="PTHR42879">
    <property type="entry name" value="3-OXOACYL-(ACYL-CARRIER-PROTEIN) REDUCTASE"/>
    <property type="match status" value="1"/>
</dbReference>
<proteinExistence type="inferred from homology"/>
<comment type="similarity">
    <text evidence="1">Belongs to the short-chain dehydrogenases/reductases (SDR) family.</text>
</comment>
<name>A0A9D1PLD2_9BACI</name>
<organism evidence="3 4">
    <name type="scientific">Candidatus Pseudogracilibacillus intestinigallinarum</name>
    <dbReference type="NCBI Taxonomy" id="2838742"/>
    <lineage>
        <taxon>Bacteria</taxon>
        <taxon>Bacillati</taxon>
        <taxon>Bacillota</taxon>
        <taxon>Bacilli</taxon>
        <taxon>Bacillales</taxon>
        <taxon>Bacillaceae</taxon>
        <taxon>Pseudogracilibacillus</taxon>
    </lineage>
</organism>
<dbReference type="EMBL" id="DXHX01000030">
    <property type="protein sequence ID" value="HIV73895.1"/>
    <property type="molecule type" value="Genomic_DNA"/>
</dbReference>
<gene>
    <name evidence="3" type="ORF">H9895_02305</name>
</gene>
<dbReference type="CDD" id="cd05233">
    <property type="entry name" value="SDR_c"/>
    <property type="match status" value="1"/>
</dbReference>
<evidence type="ECO:0000313" key="3">
    <source>
        <dbReference type="EMBL" id="HIV73895.1"/>
    </source>
</evidence>